<dbReference type="Proteomes" id="UP000279275">
    <property type="component" value="Unassembled WGS sequence"/>
</dbReference>
<feature type="transmembrane region" description="Helical" evidence="1">
    <location>
        <begin position="128"/>
        <end position="147"/>
    </location>
</feature>
<proteinExistence type="predicted"/>
<organism evidence="4 5">
    <name type="scientific">Nocardia stercoris</name>
    <dbReference type="NCBI Taxonomy" id="2483361"/>
    <lineage>
        <taxon>Bacteria</taxon>
        <taxon>Bacillati</taxon>
        <taxon>Actinomycetota</taxon>
        <taxon>Actinomycetes</taxon>
        <taxon>Mycobacteriales</taxon>
        <taxon>Nocardiaceae</taxon>
        <taxon>Nocardia</taxon>
    </lineage>
</organism>
<dbReference type="OrthoDB" id="4559353at2"/>
<dbReference type="Pfam" id="PF26059">
    <property type="entry name" value="DUF8020"/>
    <property type="match status" value="1"/>
</dbReference>
<dbReference type="RefSeq" id="WP_122187101.1">
    <property type="nucleotide sequence ID" value="NZ_RFFH01000002.1"/>
</dbReference>
<comment type="caution">
    <text evidence="4">The sequence shown here is derived from an EMBL/GenBank/DDBJ whole genome shotgun (WGS) entry which is preliminary data.</text>
</comment>
<keyword evidence="1" id="KW-1133">Transmembrane helix</keyword>
<dbReference type="AlphaFoldDB" id="A0A3M2L9D1"/>
<feature type="signal peptide" evidence="2">
    <location>
        <begin position="1"/>
        <end position="28"/>
    </location>
</feature>
<dbReference type="InterPro" id="IPR058333">
    <property type="entry name" value="DUF8020"/>
</dbReference>
<feature type="transmembrane region" description="Helical" evidence="1">
    <location>
        <begin position="154"/>
        <end position="178"/>
    </location>
</feature>
<keyword evidence="2" id="KW-0732">Signal</keyword>
<evidence type="ECO:0000259" key="3">
    <source>
        <dbReference type="Pfam" id="PF26059"/>
    </source>
</evidence>
<name>A0A3M2L9D1_9NOCA</name>
<dbReference type="EMBL" id="RFFH01000002">
    <property type="protein sequence ID" value="RMI34177.1"/>
    <property type="molecule type" value="Genomic_DNA"/>
</dbReference>
<keyword evidence="5" id="KW-1185">Reference proteome</keyword>
<keyword evidence="1" id="KW-0472">Membrane</keyword>
<gene>
    <name evidence="4" type="ORF">EBN03_07080</name>
</gene>
<keyword evidence="1" id="KW-0812">Transmembrane</keyword>
<feature type="chain" id="PRO_5039618691" description="DUF8020 domain-containing protein" evidence="2">
    <location>
        <begin position="29"/>
        <end position="180"/>
    </location>
</feature>
<accession>A0A3M2L9D1</accession>
<evidence type="ECO:0000313" key="4">
    <source>
        <dbReference type="EMBL" id="RMI34177.1"/>
    </source>
</evidence>
<feature type="domain" description="DUF8020" evidence="3">
    <location>
        <begin position="39"/>
        <end position="112"/>
    </location>
</feature>
<sequence>MNAKKMLGTTTLAISALAIASATANGQAADFVVQNTTGGIAYTTSLGADHRSATIDLASGHFVTLPDGSVNVTADDGTVAGNIPTAYSTPSGDFSINLALANDNTELVMTPNTGPQPTRTALDQSNTLMHDALLIGAVFGAAFGCWVGVVLGVWFFVVGAVVGCVVGATIGATIGLFFPI</sequence>
<evidence type="ECO:0000313" key="5">
    <source>
        <dbReference type="Proteomes" id="UP000279275"/>
    </source>
</evidence>
<protein>
    <recommendedName>
        <fullName evidence="3">DUF8020 domain-containing protein</fullName>
    </recommendedName>
</protein>
<reference evidence="4 5" key="1">
    <citation type="submission" date="2018-10" db="EMBL/GenBank/DDBJ databases">
        <title>Isolation from cow dung.</title>
        <authorList>
            <person name="Ling L."/>
        </authorList>
    </citation>
    <scope>NUCLEOTIDE SEQUENCE [LARGE SCALE GENOMIC DNA]</scope>
    <source>
        <strain evidence="4 5">NEAU-LL90</strain>
    </source>
</reference>
<evidence type="ECO:0000256" key="2">
    <source>
        <dbReference type="SAM" id="SignalP"/>
    </source>
</evidence>
<evidence type="ECO:0000256" key="1">
    <source>
        <dbReference type="SAM" id="Phobius"/>
    </source>
</evidence>